<keyword evidence="2" id="KW-1185">Reference proteome</keyword>
<dbReference type="VEuPathDB" id="VectorBase:GPAI030996"/>
<name>A0A1B0A0U8_GLOPL</name>
<dbReference type="AlphaFoldDB" id="A0A1B0A0U8"/>
<evidence type="ECO:0000313" key="2">
    <source>
        <dbReference type="Proteomes" id="UP000092445"/>
    </source>
</evidence>
<proteinExistence type="predicted"/>
<protein>
    <submittedName>
        <fullName evidence="1">Uncharacterized protein</fullName>
    </submittedName>
</protein>
<reference evidence="2" key="1">
    <citation type="submission" date="2014-03" db="EMBL/GenBank/DDBJ databases">
        <authorList>
            <person name="Aksoy S."/>
            <person name="Warren W."/>
            <person name="Wilson R.K."/>
        </authorList>
    </citation>
    <scope>NUCLEOTIDE SEQUENCE [LARGE SCALE GENOMIC DNA]</scope>
    <source>
        <strain evidence="2">IAEA</strain>
    </source>
</reference>
<dbReference type="EnsemblMetazoa" id="GPAI030996-RA">
    <property type="protein sequence ID" value="GPAI030996-PA"/>
    <property type="gene ID" value="GPAI030996"/>
</dbReference>
<sequence length="106" mass="11605">MCFTWKRNGFYNPPITVKYLGMKDMRDQAEVSFGSIQPSLSSSLSDSSDSESSIATRLANMEATSCKPVLRSISFCSDFSTLRNVAEVVEEVALSLVVITLVNALN</sequence>
<organism evidence="1 2">
    <name type="scientific">Glossina pallidipes</name>
    <name type="common">Tsetse fly</name>
    <dbReference type="NCBI Taxonomy" id="7398"/>
    <lineage>
        <taxon>Eukaryota</taxon>
        <taxon>Metazoa</taxon>
        <taxon>Ecdysozoa</taxon>
        <taxon>Arthropoda</taxon>
        <taxon>Hexapoda</taxon>
        <taxon>Insecta</taxon>
        <taxon>Pterygota</taxon>
        <taxon>Neoptera</taxon>
        <taxon>Endopterygota</taxon>
        <taxon>Diptera</taxon>
        <taxon>Brachycera</taxon>
        <taxon>Muscomorpha</taxon>
        <taxon>Hippoboscoidea</taxon>
        <taxon>Glossinidae</taxon>
        <taxon>Glossina</taxon>
    </lineage>
</organism>
<accession>A0A1B0A0U8</accession>
<evidence type="ECO:0000313" key="1">
    <source>
        <dbReference type="EnsemblMetazoa" id="GPAI030996-PA"/>
    </source>
</evidence>
<dbReference type="Proteomes" id="UP000092445">
    <property type="component" value="Unassembled WGS sequence"/>
</dbReference>
<reference evidence="1" key="2">
    <citation type="submission" date="2020-05" db="UniProtKB">
        <authorList>
            <consortium name="EnsemblMetazoa"/>
        </authorList>
    </citation>
    <scope>IDENTIFICATION</scope>
    <source>
        <strain evidence="1">IAEA</strain>
    </source>
</reference>